<comment type="caution">
    <text evidence="1">The sequence shown here is derived from an EMBL/GenBank/DDBJ whole genome shotgun (WGS) entry which is preliminary data.</text>
</comment>
<evidence type="ECO:0000313" key="2">
    <source>
        <dbReference type="Proteomes" id="UP001058074"/>
    </source>
</evidence>
<dbReference type="EMBL" id="BROD01000001">
    <property type="protein sequence ID" value="GKX65318.1"/>
    <property type="molecule type" value="Genomic_DNA"/>
</dbReference>
<organism evidence="1 2">
    <name type="scientific">Inconstantimicrobium mannanitabidum</name>
    <dbReference type="NCBI Taxonomy" id="1604901"/>
    <lineage>
        <taxon>Bacteria</taxon>
        <taxon>Bacillati</taxon>
        <taxon>Bacillota</taxon>
        <taxon>Clostridia</taxon>
        <taxon>Eubacteriales</taxon>
        <taxon>Clostridiaceae</taxon>
        <taxon>Inconstantimicrobium</taxon>
    </lineage>
</organism>
<keyword evidence="2" id="KW-1185">Reference proteome</keyword>
<dbReference type="Proteomes" id="UP001058074">
    <property type="component" value="Unassembled WGS sequence"/>
</dbReference>
<name>A0ACB5R802_9CLOT</name>
<accession>A0ACB5R802</accession>
<gene>
    <name evidence="1" type="ORF">rsdtw13_05760</name>
</gene>
<sequence length="123" mass="13791">MEVAMMEPVDSLIHVGTEMQSCIDSCNRCAQICEECLNLCLQEHNIKDRLMCIRTLQDCAEICTTSACFMARSSVNAKEVSSVCATICEKCASECDMFKDDHCRLCADTCRHCADECRRMNNA</sequence>
<evidence type="ECO:0000313" key="1">
    <source>
        <dbReference type="EMBL" id="GKX65318.1"/>
    </source>
</evidence>
<reference evidence="1" key="1">
    <citation type="journal article" date="2025" name="Int. J. Syst. Evol. Microbiol.">
        <title>Inconstantimicrobium mannanitabidum sp. nov., a novel member of the family Clostridiaceae isolated from anoxic soil under the treatment of reductive soil disinfestation.</title>
        <authorList>
            <person name="Ueki A."/>
            <person name="Tonouchi A."/>
            <person name="Honma S."/>
            <person name="Kaku N."/>
            <person name="Ueki K."/>
        </authorList>
    </citation>
    <scope>NUCLEOTIDE SEQUENCE</scope>
    <source>
        <strain evidence="1">TW13</strain>
    </source>
</reference>
<proteinExistence type="predicted"/>
<protein>
    <submittedName>
        <fullName evidence="1">Ferredoxin</fullName>
    </submittedName>
</protein>